<evidence type="ECO:0000313" key="1">
    <source>
        <dbReference type="EMBL" id="KKM16041.1"/>
    </source>
</evidence>
<organism evidence="1">
    <name type="scientific">marine sediment metagenome</name>
    <dbReference type="NCBI Taxonomy" id="412755"/>
    <lineage>
        <taxon>unclassified sequences</taxon>
        <taxon>metagenomes</taxon>
        <taxon>ecological metagenomes</taxon>
    </lineage>
</organism>
<name>A0A0F9HL92_9ZZZZ</name>
<reference evidence="1" key="1">
    <citation type="journal article" date="2015" name="Nature">
        <title>Complex archaea that bridge the gap between prokaryotes and eukaryotes.</title>
        <authorList>
            <person name="Spang A."/>
            <person name="Saw J.H."/>
            <person name="Jorgensen S.L."/>
            <person name="Zaremba-Niedzwiedzka K."/>
            <person name="Martijn J."/>
            <person name="Lind A.E."/>
            <person name="van Eijk R."/>
            <person name="Schleper C."/>
            <person name="Guy L."/>
            <person name="Ettema T.J."/>
        </authorList>
    </citation>
    <scope>NUCLEOTIDE SEQUENCE</scope>
</reference>
<gene>
    <name evidence="1" type="ORF">LCGC14_1689870</name>
</gene>
<sequence length="75" mass="8558">MTKTDATCRALIALAVGLVLGLYVGWSQAVWYYEEYGREEPAPRAMYEPPPPLPPPARVERLEEVEEIEPERVEQ</sequence>
<comment type="caution">
    <text evidence="1">The sequence shown here is derived from an EMBL/GenBank/DDBJ whole genome shotgun (WGS) entry which is preliminary data.</text>
</comment>
<dbReference type="EMBL" id="LAZR01014766">
    <property type="protein sequence ID" value="KKM16041.1"/>
    <property type="molecule type" value="Genomic_DNA"/>
</dbReference>
<accession>A0A0F9HL92</accession>
<proteinExistence type="predicted"/>
<protein>
    <submittedName>
        <fullName evidence="1">Uncharacterized protein</fullName>
    </submittedName>
</protein>
<dbReference type="AlphaFoldDB" id="A0A0F9HL92"/>